<name>A0A084R2Y8_STAC4</name>
<evidence type="ECO:0000256" key="2">
    <source>
        <dbReference type="SAM" id="Phobius"/>
    </source>
</evidence>
<gene>
    <name evidence="3" type="ORF">S40285_09258</name>
</gene>
<dbReference type="GO" id="GO:0000287">
    <property type="term" value="F:magnesium ion binding"/>
    <property type="evidence" value="ECO:0007669"/>
    <property type="project" value="TreeGrafter"/>
</dbReference>
<dbReference type="GO" id="GO:0005886">
    <property type="term" value="C:plasma membrane"/>
    <property type="evidence" value="ECO:0007669"/>
    <property type="project" value="UniProtKB-SubCell"/>
</dbReference>
<proteinExistence type="predicted"/>
<dbReference type="GO" id="GO:0050897">
    <property type="term" value="F:cobalt ion binding"/>
    <property type="evidence" value="ECO:0007669"/>
    <property type="project" value="TreeGrafter"/>
</dbReference>
<reference evidence="3 4" key="1">
    <citation type="journal article" date="2014" name="BMC Genomics">
        <title>Comparative genome sequencing reveals chemotype-specific gene clusters in the toxigenic black mold Stachybotrys.</title>
        <authorList>
            <person name="Semeiks J."/>
            <person name="Borek D."/>
            <person name="Otwinowski Z."/>
            <person name="Grishin N.V."/>
        </authorList>
    </citation>
    <scope>NUCLEOTIDE SEQUENCE [LARGE SCALE GENOMIC DNA]</scope>
    <source>
        <strain evidence="3 4">IBT 40285</strain>
    </source>
</reference>
<evidence type="ECO:0000313" key="4">
    <source>
        <dbReference type="Proteomes" id="UP000028524"/>
    </source>
</evidence>
<keyword evidence="4" id="KW-1185">Reference proteome</keyword>
<dbReference type="GO" id="GO:0015087">
    <property type="term" value="F:cobalt ion transmembrane transporter activity"/>
    <property type="evidence" value="ECO:0007669"/>
    <property type="project" value="TreeGrafter"/>
</dbReference>
<feature type="transmembrane region" description="Helical" evidence="2">
    <location>
        <begin position="210"/>
        <end position="236"/>
    </location>
</feature>
<keyword evidence="2" id="KW-0472">Membrane</keyword>
<dbReference type="PANTHER" id="PTHR46494:SF1">
    <property type="entry name" value="CORA FAMILY METAL ION TRANSPORTER (EUROFUNG)"/>
    <property type="match status" value="1"/>
</dbReference>
<dbReference type="STRING" id="1283841.A0A084R2Y8"/>
<organism evidence="3 4">
    <name type="scientific">Stachybotrys chlorohalonatus (strain IBT 40285)</name>
    <dbReference type="NCBI Taxonomy" id="1283841"/>
    <lineage>
        <taxon>Eukaryota</taxon>
        <taxon>Fungi</taxon>
        <taxon>Dikarya</taxon>
        <taxon>Ascomycota</taxon>
        <taxon>Pezizomycotina</taxon>
        <taxon>Sordariomycetes</taxon>
        <taxon>Hypocreomycetidae</taxon>
        <taxon>Hypocreales</taxon>
        <taxon>Stachybotryaceae</taxon>
        <taxon>Stachybotrys</taxon>
    </lineage>
</organism>
<dbReference type="AlphaFoldDB" id="A0A084R2Y8"/>
<comment type="subcellular location">
    <subcellularLocation>
        <location evidence="1">Cell membrane</location>
        <topology evidence="1">Multi-pass membrane protein</topology>
    </subcellularLocation>
</comment>
<dbReference type="OMA" id="IFTRWDS"/>
<dbReference type="HOGENOM" id="CLU_041307_1_0_1"/>
<dbReference type="OrthoDB" id="5207033at2759"/>
<keyword evidence="2" id="KW-1133">Transmembrane helix</keyword>
<dbReference type="PANTHER" id="PTHR46494">
    <property type="entry name" value="CORA FAMILY METAL ION TRANSPORTER (EUROFUNG)"/>
    <property type="match status" value="1"/>
</dbReference>
<dbReference type="GO" id="GO:0015095">
    <property type="term" value="F:magnesium ion transmembrane transporter activity"/>
    <property type="evidence" value="ECO:0007669"/>
    <property type="project" value="TreeGrafter"/>
</dbReference>
<dbReference type="Proteomes" id="UP000028524">
    <property type="component" value="Unassembled WGS sequence"/>
</dbReference>
<dbReference type="InterPro" id="IPR002523">
    <property type="entry name" value="MgTranspt_CorA/ZnTranspt_ZntB"/>
</dbReference>
<dbReference type="Pfam" id="PF01544">
    <property type="entry name" value="CorA"/>
    <property type="match status" value="1"/>
</dbReference>
<dbReference type="EMBL" id="KL659182">
    <property type="protein sequence ID" value="KFA70573.1"/>
    <property type="molecule type" value="Genomic_DNA"/>
</dbReference>
<feature type="transmembrane region" description="Helical" evidence="2">
    <location>
        <begin position="248"/>
        <end position="269"/>
    </location>
</feature>
<dbReference type="InParanoid" id="A0A084R2Y8"/>
<keyword evidence="2" id="KW-0812">Transmembrane</keyword>
<accession>A0A084R2Y8</accession>
<dbReference type="Gene3D" id="1.20.58.340">
    <property type="entry name" value="Magnesium transport protein CorA, transmembrane region"/>
    <property type="match status" value="1"/>
</dbReference>
<evidence type="ECO:0000256" key="1">
    <source>
        <dbReference type="ARBA" id="ARBA00004651"/>
    </source>
</evidence>
<sequence length="273" mass="31940">MVRNISDEPYDRGPEYVPYTHTKGYIWFEIGIFTRWDSSGKCQILCVDTPFDLPDKLEASFKKRPSVLNFADPFAMYIDLIDLIINYYDLSVWRIRNPVRKLEENRPYAGHLFKLMHDISRHAIHTSEILSATIKTFEEMLKSQTKVYNESPDAYDKTYQEQAKEYMKFQIQVVKSLKLRSDSNQQRLENEVNLAFNNIAKQDNMVMKSIAVLTMVFFPATFLSLQALFGTAFFNFGDDGWKVSTGFWIYWVVTVPITVMVIFAFRIWMVCTA</sequence>
<protein>
    <submittedName>
        <fullName evidence="3">Uncharacterized protein</fullName>
    </submittedName>
</protein>
<evidence type="ECO:0000313" key="3">
    <source>
        <dbReference type="EMBL" id="KFA70573.1"/>
    </source>
</evidence>